<gene>
    <name evidence="6" type="ORF">FJQ55_06340</name>
</gene>
<organism evidence="6 7">
    <name type="scientific">Rhizobium glycinendophyticum</name>
    <dbReference type="NCBI Taxonomy" id="2589807"/>
    <lineage>
        <taxon>Bacteria</taxon>
        <taxon>Pseudomonadati</taxon>
        <taxon>Pseudomonadota</taxon>
        <taxon>Alphaproteobacteria</taxon>
        <taxon>Hyphomicrobiales</taxon>
        <taxon>Rhizobiaceae</taxon>
        <taxon>Rhizobium/Agrobacterium group</taxon>
        <taxon>Rhizobium</taxon>
    </lineage>
</organism>
<protein>
    <submittedName>
        <fullName evidence="6">Chemotaxis protein</fullName>
    </submittedName>
</protein>
<proteinExistence type="inferred from homology"/>
<dbReference type="Gene3D" id="3.30.450.20">
    <property type="entry name" value="PAS domain"/>
    <property type="match status" value="1"/>
</dbReference>
<feature type="compositionally biased region" description="Polar residues" evidence="4">
    <location>
        <begin position="1"/>
        <end position="14"/>
    </location>
</feature>
<dbReference type="InterPro" id="IPR051310">
    <property type="entry name" value="MCP_chemotaxis"/>
</dbReference>
<comment type="similarity">
    <text evidence="2">Belongs to the methyl-accepting chemotaxis (MCP) protein family.</text>
</comment>
<dbReference type="GO" id="GO:0006935">
    <property type="term" value="P:chemotaxis"/>
    <property type="evidence" value="ECO:0007669"/>
    <property type="project" value="UniProtKB-KW"/>
</dbReference>
<dbReference type="SUPFAM" id="SSF58104">
    <property type="entry name" value="Methyl-accepting chemotaxis protein (MCP) signaling domain"/>
    <property type="match status" value="1"/>
</dbReference>
<feature type="region of interest" description="Disordered" evidence="4">
    <location>
        <begin position="1"/>
        <end position="21"/>
    </location>
</feature>
<dbReference type="GO" id="GO:0007165">
    <property type="term" value="P:signal transduction"/>
    <property type="evidence" value="ECO:0007669"/>
    <property type="project" value="UniProtKB-KW"/>
</dbReference>
<dbReference type="Pfam" id="PF00015">
    <property type="entry name" value="MCPsignal"/>
    <property type="match status" value="1"/>
</dbReference>
<dbReference type="Gene3D" id="1.10.287.950">
    <property type="entry name" value="Methyl-accepting chemotaxis protein"/>
    <property type="match status" value="1"/>
</dbReference>
<dbReference type="GO" id="GO:0016020">
    <property type="term" value="C:membrane"/>
    <property type="evidence" value="ECO:0007669"/>
    <property type="project" value="InterPro"/>
</dbReference>
<dbReference type="OrthoDB" id="9814866at2"/>
<keyword evidence="3" id="KW-0807">Transducer</keyword>
<comment type="caution">
    <text evidence="6">The sequence shown here is derived from an EMBL/GenBank/DDBJ whole genome shotgun (WGS) entry which is preliminary data.</text>
</comment>
<keyword evidence="7" id="KW-1185">Reference proteome</keyword>
<dbReference type="PANTHER" id="PTHR43531:SF11">
    <property type="entry name" value="METHYL-ACCEPTING CHEMOTAXIS PROTEIN 3"/>
    <property type="match status" value="1"/>
</dbReference>
<dbReference type="EMBL" id="VFYP01000001">
    <property type="protein sequence ID" value="TPP10463.1"/>
    <property type="molecule type" value="Genomic_DNA"/>
</dbReference>
<accession>A0A504UZE3</accession>
<evidence type="ECO:0000256" key="1">
    <source>
        <dbReference type="ARBA" id="ARBA00022500"/>
    </source>
</evidence>
<dbReference type="Proteomes" id="UP000316429">
    <property type="component" value="Unassembled WGS sequence"/>
</dbReference>
<evidence type="ECO:0000256" key="3">
    <source>
        <dbReference type="PROSITE-ProRule" id="PRU00284"/>
    </source>
</evidence>
<dbReference type="RefSeq" id="WP_140826808.1">
    <property type="nucleotide sequence ID" value="NZ_VFYP01000001.1"/>
</dbReference>
<dbReference type="PROSITE" id="PS50111">
    <property type="entry name" value="CHEMOTAXIS_TRANSDUC_2"/>
    <property type="match status" value="1"/>
</dbReference>
<evidence type="ECO:0000256" key="4">
    <source>
        <dbReference type="SAM" id="MobiDB-lite"/>
    </source>
</evidence>
<name>A0A504UZE3_9HYPH</name>
<evidence type="ECO:0000313" key="6">
    <source>
        <dbReference type="EMBL" id="TPP10463.1"/>
    </source>
</evidence>
<evidence type="ECO:0000259" key="5">
    <source>
        <dbReference type="PROSITE" id="PS50111"/>
    </source>
</evidence>
<feature type="domain" description="Methyl-accepting transducer" evidence="5">
    <location>
        <begin position="42"/>
        <end position="92"/>
    </location>
</feature>
<sequence>MTQTADRPRQTSGHRATPRSMRLVTESIGRDLETYSADNDLIVRQIRLLAINALIEAARAGETGKGFAVVANEVQRLAQGAADISERFQENVLDRIRLSRSMADALVEDMEGVRLIDLAQTLVQFIVRNLFERTADVRWWATDSALWSALEEPSPRAASHAAERLGVINRFYTVYLDLVMTDARGQVIASANPRYQRNLKDKNLSQEDWFKAARSCRSGEDYVVDSVRRSTLHDQRDVLVYATGIRVGGRSDAPLVGTLGVYFDWQSQGQAIVEKEANLPPAVAERTEVMLLDGANMVIASSRPERVYTHFALSNPQQAPRGSYHDANGAIVAFAKTLGYEDYDGLGWSAVIVQQSDSDEIIRAQLKLK</sequence>
<evidence type="ECO:0000313" key="7">
    <source>
        <dbReference type="Proteomes" id="UP000316429"/>
    </source>
</evidence>
<evidence type="ECO:0000256" key="2">
    <source>
        <dbReference type="ARBA" id="ARBA00029447"/>
    </source>
</evidence>
<dbReference type="PANTHER" id="PTHR43531">
    <property type="entry name" value="PROTEIN ICFG"/>
    <property type="match status" value="1"/>
</dbReference>
<dbReference type="InterPro" id="IPR004089">
    <property type="entry name" value="MCPsignal_dom"/>
</dbReference>
<reference evidence="6 7" key="1">
    <citation type="submission" date="2019-06" db="EMBL/GenBank/DDBJ databases">
        <title>Rhizobium sp. CL12 isolated from roots of soybean.</title>
        <authorList>
            <person name="Wang C."/>
        </authorList>
    </citation>
    <scope>NUCLEOTIDE SEQUENCE [LARGE SCALE GENOMIC DNA]</scope>
    <source>
        <strain evidence="6 7">CL12</strain>
    </source>
</reference>
<dbReference type="AlphaFoldDB" id="A0A504UZE3"/>
<keyword evidence="1" id="KW-0145">Chemotaxis</keyword>